<keyword evidence="2" id="KW-1185">Reference proteome</keyword>
<dbReference type="Proteomes" id="UP000325606">
    <property type="component" value="Chromosome"/>
</dbReference>
<dbReference type="Pfam" id="PF07030">
    <property type="entry name" value="Phage_Mu_Gp36"/>
    <property type="match status" value="1"/>
</dbReference>
<dbReference type="RefSeq" id="WP_151053698.1">
    <property type="nucleotide sequence ID" value="NZ_CP044222.1"/>
</dbReference>
<sequence length="142" mass="15314">MQLYATTQDMINRFGEDELQLLTDRDGSLGAIADLVLDQAIADASAEIDGYLGGRYQLPLPTVPAVLTRICCDIARYLLHDEQAPEQLQKRYAEVVAFLRSLGKGEISLGLPDTGSAGPSNNLAQIESAGSVFGRKQSKGFI</sequence>
<reference evidence="1 2" key="1">
    <citation type="submission" date="2019-09" db="EMBL/GenBank/DDBJ databases">
        <title>Nitrincola iocasae sp. nov., a bacterium isolated from the sediment collected at a cold seep field in South China Sea.</title>
        <authorList>
            <person name="Zhang H."/>
            <person name="Wang H."/>
            <person name="Li C."/>
        </authorList>
    </citation>
    <scope>NUCLEOTIDE SEQUENCE [LARGE SCALE GENOMIC DNA]</scope>
    <source>
        <strain evidence="1 2">KXZD1103</strain>
    </source>
</reference>
<dbReference type="KEGG" id="nik:F5I99_03640"/>
<dbReference type="EMBL" id="CP044222">
    <property type="protein sequence ID" value="QEW05654.1"/>
    <property type="molecule type" value="Genomic_DNA"/>
</dbReference>
<evidence type="ECO:0000313" key="2">
    <source>
        <dbReference type="Proteomes" id="UP000325606"/>
    </source>
</evidence>
<organism evidence="1 2">
    <name type="scientific">Nitrincola iocasae</name>
    <dbReference type="NCBI Taxonomy" id="2614693"/>
    <lineage>
        <taxon>Bacteria</taxon>
        <taxon>Pseudomonadati</taxon>
        <taxon>Pseudomonadota</taxon>
        <taxon>Gammaproteobacteria</taxon>
        <taxon>Oceanospirillales</taxon>
        <taxon>Oceanospirillaceae</taxon>
        <taxon>Nitrincola</taxon>
    </lineage>
</organism>
<proteinExistence type="predicted"/>
<gene>
    <name evidence="1" type="ORF">F5I99_03640</name>
</gene>
<protein>
    <submittedName>
        <fullName evidence="1">DUF1320 domain-containing protein</fullName>
    </submittedName>
</protein>
<evidence type="ECO:0000313" key="1">
    <source>
        <dbReference type="EMBL" id="QEW05654.1"/>
    </source>
</evidence>
<dbReference type="AlphaFoldDB" id="A0A5J6LAJ8"/>
<accession>A0A5J6LAJ8</accession>
<dbReference type="InterPro" id="IPR009752">
    <property type="entry name" value="Phage_Mu_GpJ"/>
</dbReference>
<name>A0A5J6LAJ8_9GAMM</name>